<dbReference type="AlphaFoldDB" id="Q21VI4"/>
<feature type="signal peptide" evidence="1">
    <location>
        <begin position="1"/>
        <end position="25"/>
    </location>
</feature>
<proteinExistence type="predicted"/>
<feature type="chain" id="PRO_5004200700" description="Cytochrome c domain-containing protein" evidence="1">
    <location>
        <begin position="26"/>
        <end position="185"/>
    </location>
</feature>
<evidence type="ECO:0008006" key="4">
    <source>
        <dbReference type="Google" id="ProtNLM"/>
    </source>
</evidence>
<accession>Q21VI4</accession>
<keyword evidence="1" id="KW-0732">Signal</keyword>
<dbReference type="HOGENOM" id="CLU_1432204_0_0_4"/>
<dbReference type="STRING" id="338969.Rfer_2502"/>
<dbReference type="Proteomes" id="UP000008332">
    <property type="component" value="Chromosome"/>
</dbReference>
<gene>
    <name evidence="2" type="ordered locus">Rfer_2502</name>
</gene>
<organism evidence="2 3">
    <name type="scientific">Albidiferax ferrireducens (strain ATCC BAA-621 / DSM 15236 / T118)</name>
    <name type="common">Rhodoferax ferrireducens</name>
    <dbReference type="NCBI Taxonomy" id="338969"/>
    <lineage>
        <taxon>Bacteria</taxon>
        <taxon>Pseudomonadati</taxon>
        <taxon>Pseudomonadota</taxon>
        <taxon>Betaproteobacteria</taxon>
        <taxon>Burkholderiales</taxon>
        <taxon>Comamonadaceae</taxon>
        <taxon>Rhodoferax</taxon>
    </lineage>
</organism>
<keyword evidence="3" id="KW-1185">Reference proteome</keyword>
<dbReference type="OrthoDB" id="7855889at2"/>
<name>Q21VI4_ALBFT</name>
<dbReference type="EMBL" id="CP000267">
    <property type="protein sequence ID" value="ABD70219.1"/>
    <property type="molecule type" value="Genomic_DNA"/>
</dbReference>
<evidence type="ECO:0000256" key="1">
    <source>
        <dbReference type="SAM" id="SignalP"/>
    </source>
</evidence>
<sequence>MSTVANGGRLFLVVLAMAVSAFVQAAGEDNAFMPKGGRALLLDLLGAPPDQVELRAIAQARRTEPQWLDFVAARKKALTERELATLAAYLAVNMPLSDDALKRDNLASALPPDGRDLAWNGCQSCHSLFASHLTQKRNAQGWRNMFLSPFHRELNMNPQEREEFARYSALNMPMKIEDVPQDLRF</sequence>
<reference evidence="3" key="1">
    <citation type="submission" date="2006-02" db="EMBL/GenBank/DDBJ databases">
        <title>Complete sequence of chromosome of Rhodoferax ferrireducens DSM 15236.</title>
        <authorList>
            <person name="Copeland A."/>
            <person name="Lucas S."/>
            <person name="Lapidus A."/>
            <person name="Barry K."/>
            <person name="Detter J.C."/>
            <person name="Glavina del Rio T."/>
            <person name="Hammon N."/>
            <person name="Israni S."/>
            <person name="Pitluck S."/>
            <person name="Brettin T."/>
            <person name="Bruce D."/>
            <person name="Han C."/>
            <person name="Tapia R."/>
            <person name="Gilna P."/>
            <person name="Kiss H."/>
            <person name="Schmutz J."/>
            <person name="Larimer F."/>
            <person name="Land M."/>
            <person name="Kyrpides N."/>
            <person name="Ivanova N."/>
            <person name="Richardson P."/>
        </authorList>
    </citation>
    <scope>NUCLEOTIDE SEQUENCE [LARGE SCALE GENOMIC DNA]</scope>
    <source>
        <strain evidence="3">ATCC BAA-621 / DSM 15236 / T118</strain>
    </source>
</reference>
<evidence type="ECO:0000313" key="2">
    <source>
        <dbReference type="EMBL" id="ABD70219.1"/>
    </source>
</evidence>
<dbReference type="RefSeq" id="WP_011464787.1">
    <property type="nucleotide sequence ID" value="NC_007908.1"/>
</dbReference>
<evidence type="ECO:0000313" key="3">
    <source>
        <dbReference type="Proteomes" id="UP000008332"/>
    </source>
</evidence>
<protein>
    <recommendedName>
        <fullName evidence="4">Cytochrome c domain-containing protein</fullName>
    </recommendedName>
</protein>
<dbReference type="KEGG" id="rfr:Rfer_2502"/>
<dbReference type="eggNOG" id="ENOG5032SGZ">
    <property type="taxonomic scope" value="Bacteria"/>
</dbReference>